<proteinExistence type="predicted"/>
<reference evidence="1" key="1">
    <citation type="submission" date="2014-05" db="EMBL/GenBank/DDBJ databases">
        <authorList>
            <person name="Chronopoulou M."/>
        </authorList>
    </citation>
    <scope>NUCLEOTIDE SEQUENCE</scope>
    <source>
        <tissue evidence="1">Whole organism</tissue>
    </source>
</reference>
<dbReference type="EMBL" id="HACA01026258">
    <property type="protein sequence ID" value="CDW43619.1"/>
    <property type="molecule type" value="Transcribed_RNA"/>
</dbReference>
<evidence type="ECO:0000313" key="1">
    <source>
        <dbReference type="EMBL" id="CDW43619.1"/>
    </source>
</evidence>
<name>A0A0K2UZC0_LEPSM</name>
<sequence>KKDILIIEVNKNFCSNKKVPVQRRFHLTQIFLVPKDCNKRR</sequence>
<organism evidence="1">
    <name type="scientific">Lepeophtheirus salmonis</name>
    <name type="common">Salmon louse</name>
    <name type="synonym">Caligus salmonis</name>
    <dbReference type="NCBI Taxonomy" id="72036"/>
    <lineage>
        <taxon>Eukaryota</taxon>
        <taxon>Metazoa</taxon>
        <taxon>Ecdysozoa</taxon>
        <taxon>Arthropoda</taxon>
        <taxon>Crustacea</taxon>
        <taxon>Multicrustacea</taxon>
        <taxon>Hexanauplia</taxon>
        <taxon>Copepoda</taxon>
        <taxon>Siphonostomatoida</taxon>
        <taxon>Caligidae</taxon>
        <taxon>Lepeophtheirus</taxon>
    </lineage>
</organism>
<feature type="non-terminal residue" evidence="1">
    <location>
        <position position="1"/>
    </location>
</feature>
<dbReference type="AlphaFoldDB" id="A0A0K2UZC0"/>
<protein>
    <submittedName>
        <fullName evidence="1">Uncharacterized protein</fullName>
    </submittedName>
</protein>
<accession>A0A0K2UZC0</accession>